<accession>A0A1V4QI27</accession>
<name>A0A1V4QI27_UNCW3</name>
<evidence type="ECO:0000259" key="1">
    <source>
        <dbReference type="Pfam" id="PF18962"/>
    </source>
</evidence>
<gene>
    <name evidence="2" type="ORF">BXT86_00925</name>
</gene>
<reference evidence="3" key="1">
    <citation type="submission" date="2017-01" db="EMBL/GenBank/DDBJ databases">
        <title>Novel pathways for hydrocarbon cycling and metabolic interdependencies in hydrothermal sediment communities.</title>
        <authorList>
            <person name="Dombrowski N."/>
            <person name="Seitz K."/>
            <person name="Teske A."/>
            <person name="Baker B."/>
        </authorList>
    </citation>
    <scope>NUCLEOTIDE SEQUENCE [LARGE SCALE GENOMIC DNA]</scope>
</reference>
<evidence type="ECO:0000313" key="3">
    <source>
        <dbReference type="Proteomes" id="UP000191663"/>
    </source>
</evidence>
<protein>
    <recommendedName>
        <fullName evidence="1">Secretion system C-terminal sorting domain-containing protein</fullName>
    </recommendedName>
</protein>
<dbReference type="Pfam" id="PF18962">
    <property type="entry name" value="Por_Secre_tail"/>
    <property type="match status" value="1"/>
</dbReference>
<sequence>MHNEKFKSLHLSPNVFTGGSPWYGGYSDAGDLDGDGVPEICVEACQNVFIIKSAGDDSFYVWQILGANDTEPCVRVTSDLDANGLNEVVISGNNQTRINEYESAGVDVLAKAKTSLSLQVYPNPFTDKLVISLTSQKPKSLFLLKIYDVSGHLVKSLSGSGTVIRSGNDDFNHHLPPGVYFVRFETPQTIITREVVKIR</sequence>
<dbReference type="NCBIfam" id="TIGR04183">
    <property type="entry name" value="Por_Secre_tail"/>
    <property type="match status" value="1"/>
</dbReference>
<dbReference type="InterPro" id="IPR028994">
    <property type="entry name" value="Integrin_alpha_N"/>
</dbReference>
<dbReference type="AlphaFoldDB" id="A0A1V4QI27"/>
<organism evidence="2 3">
    <name type="scientific">candidate division WOR-3 bacterium 4484_100</name>
    <dbReference type="NCBI Taxonomy" id="1936077"/>
    <lineage>
        <taxon>Bacteria</taxon>
        <taxon>Bacteria division WOR-3</taxon>
    </lineage>
</organism>
<dbReference type="Proteomes" id="UP000191663">
    <property type="component" value="Unassembled WGS sequence"/>
</dbReference>
<dbReference type="InterPro" id="IPR026444">
    <property type="entry name" value="Secre_tail"/>
</dbReference>
<proteinExistence type="predicted"/>
<dbReference type="SUPFAM" id="SSF69318">
    <property type="entry name" value="Integrin alpha N-terminal domain"/>
    <property type="match status" value="1"/>
</dbReference>
<feature type="domain" description="Secretion system C-terminal sorting" evidence="1">
    <location>
        <begin position="120"/>
        <end position="192"/>
    </location>
</feature>
<dbReference type="Gene3D" id="2.60.40.4070">
    <property type="match status" value="1"/>
</dbReference>
<comment type="caution">
    <text evidence="2">The sequence shown here is derived from an EMBL/GenBank/DDBJ whole genome shotgun (WGS) entry which is preliminary data.</text>
</comment>
<dbReference type="EMBL" id="MUKB01000011">
    <property type="protein sequence ID" value="OPX18505.1"/>
    <property type="molecule type" value="Genomic_DNA"/>
</dbReference>
<evidence type="ECO:0000313" key="2">
    <source>
        <dbReference type="EMBL" id="OPX18505.1"/>
    </source>
</evidence>